<sequence>MLGKMNLSKRLITLFMAVGLAPLAVVGFLSYNRSSVALQDQAMNQLTALREVKKGQIESYFGERMGDLNVLAQNPLVTESITKYEEAYEAGGLQGAQYRLVENEYGPGLAYYMAQYGYYDIFLISEKGDIIYTGAKERDLGTNLVSGIYSSSNLASAFRAGLQAPVLEDFKMYAASNEPAAFVAAPVRDKDGKLLG</sequence>
<feature type="non-terminal residue" evidence="2">
    <location>
        <position position="196"/>
    </location>
</feature>
<keyword evidence="1" id="KW-0812">Transmembrane</keyword>
<keyword evidence="1" id="KW-0472">Membrane</keyword>
<protein>
    <submittedName>
        <fullName evidence="2">Uncharacterized protein</fullName>
    </submittedName>
</protein>
<gene>
    <name evidence="2" type="ORF">LCGC14_2997020</name>
</gene>
<evidence type="ECO:0000256" key="1">
    <source>
        <dbReference type="SAM" id="Phobius"/>
    </source>
</evidence>
<organism evidence="2">
    <name type="scientific">marine sediment metagenome</name>
    <dbReference type="NCBI Taxonomy" id="412755"/>
    <lineage>
        <taxon>unclassified sequences</taxon>
        <taxon>metagenomes</taxon>
        <taxon>ecological metagenomes</taxon>
    </lineage>
</organism>
<accession>A0A0F8XPQ1</accession>
<dbReference type="AlphaFoldDB" id="A0A0F8XPQ1"/>
<comment type="caution">
    <text evidence="2">The sequence shown here is derived from an EMBL/GenBank/DDBJ whole genome shotgun (WGS) entry which is preliminary data.</text>
</comment>
<reference evidence="2" key="1">
    <citation type="journal article" date="2015" name="Nature">
        <title>Complex archaea that bridge the gap between prokaryotes and eukaryotes.</title>
        <authorList>
            <person name="Spang A."/>
            <person name="Saw J.H."/>
            <person name="Jorgensen S.L."/>
            <person name="Zaremba-Niedzwiedzka K."/>
            <person name="Martijn J."/>
            <person name="Lind A.E."/>
            <person name="van Eijk R."/>
            <person name="Schleper C."/>
            <person name="Guy L."/>
            <person name="Ettema T.J."/>
        </authorList>
    </citation>
    <scope>NUCLEOTIDE SEQUENCE</scope>
</reference>
<feature type="transmembrane region" description="Helical" evidence="1">
    <location>
        <begin position="12"/>
        <end position="31"/>
    </location>
</feature>
<keyword evidence="1" id="KW-1133">Transmembrane helix</keyword>
<dbReference type="EMBL" id="LAZR01061644">
    <property type="protein sequence ID" value="KKK63165.1"/>
    <property type="molecule type" value="Genomic_DNA"/>
</dbReference>
<evidence type="ECO:0000313" key="2">
    <source>
        <dbReference type="EMBL" id="KKK63165.1"/>
    </source>
</evidence>
<proteinExistence type="predicted"/>
<name>A0A0F8XPQ1_9ZZZZ</name>